<feature type="transmembrane region" description="Helical" evidence="1">
    <location>
        <begin position="7"/>
        <end position="25"/>
    </location>
</feature>
<accession>A0A223P1X0</accession>
<dbReference type="InterPro" id="IPR011993">
    <property type="entry name" value="PH-like_dom_sf"/>
</dbReference>
<evidence type="ECO:0008006" key="4">
    <source>
        <dbReference type="Google" id="ProtNLM"/>
    </source>
</evidence>
<protein>
    <recommendedName>
        <fullName evidence="4">GRAM domain-containing protein</fullName>
    </recommendedName>
</protein>
<proteinExistence type="predicted"/>
<dbReference type="EMBL" id="CP022743">
    <property type="protein sequence ID" value="ASU35821.1"/>
    <property type="molecule type" value="Genomic_DNA"/>
</dbReference>
<organism evidence="2 3">
    <name type="scientific">Mucilaginibacter xinganensis</name>
    <dbReference type="NCBI Taxonomy" id="1234841"/>
    <lineage>
        <taxon>Bacteria</taxon>
        <taxon>Pseudomonadati</taxon>
        <taxon>Bacteroidota</taxon>
        <taxon>Sphingobacteriia</taxon>
        <taxon>Sphingobacteriales</taxon>
        <taxon>Sphingobacteriaceae</taxon>
        <taxon>Mucilaginibacter</taxon>
    </lineage>
</organism>
<dbReference type="OrthoDB" id="837929at2"/>
<keyword evidence="1" id="KW-0472">Membrane</keyword>
<name>A0A223P1X0_9SPHI</name>
<evidence type="ECO:0000313" key="2">
    <source>
        <dbReference type="EMBL" id="ASU35821.1"/>
    </source>
</evidence>
<dbReference type="RefSeq" id="WP_094571938.1">
    <property type="nucleotide sequence ID" value="NZ_CP022743.1"/>
</dbReference>
<evidence type="ECO:0000313" key="3">
    <source>
        <dbReference type="Proteomes" id="UP000215002"/>
    </source>
</evidence>
<dbReference type="AlphaFoldDB" id="A0A223P1X0"/>
<keyword evidence="1" id="KW-0812">Transmembrane</keyword>
<evidence type="ECO:0000256" key="1">
    <source>
        <dbReference type="SAM" id="Phobius"/>
    </source>
</evidence>
<gene>
    <name evidence="2" type="ORF">MuYL_3936</name>
</gene>
<dbReference type="KEGG" id="muc:MuYL_3936"/>
<reference evidence="2 3" key="1">
    <citation type="submission" date="2017-08" db="EMBL/GenBank/DDBJ databases">
        <title>Complete genome sequence of Mucilaginibacter sp. strain BJC16-A31.</title>
        <authorList>
            <consortium name="Henan University of Science and Technology"/>
            <person name="You X."/>
        </authorList>
    </citation>
    <scope>NUCLEOTIDE SEQUENCE [LARGE SCALE GENOMIC DNA]</scope>
    <source>
        <strain evidence="2 3">BJC16-A31</strain>
    </source>
</reference>
<dbReference type="Proteomes" id="UP000215002">
    <property type="component" value="Chromosome"/>
</dbReference>
<dbReference type="Gene3D" id="2.30.29.30">
    <property type="entry name" value="Pleckstrin-homology domain (PH domain)/Phosphotyrosine-binding domain (PTB)"/>
    <property type="match status" value="1"/>
</dbReference>
<feature type="transmembrane region" description="Helical" evidence="1">
    <location>
        <begin position="31"/>
        <end position="49"/>
    </location>
</feature>
<sequence length="161" mass="17724">MRTIRAVISGCLFGGFMGGFFALQYGLASGAINGLVTGLLFGTGIYFFITSKMIDKQTQIVVNADESIVLSDGANHFLNGEGVGGKLYLLNDRVQFKSHRFNIQNHEFEIGIADVEEVRFYNIYGIIPAGLEIRTTAGGKEKFVIHDRDKWKTAIVRIKGA</sequence>
<keyword evidence="3" id="KW-1185">Reference proteome</keyword>
<keyword evidence="1" id="KW-1133">Transmembrane helix</keyword>